<evidence type="ECO:0000256" key="1">
    <source>
        <dbReference type="SAM" id="MobiDB-lite"/>
    </source>
</evidence>
<dbReference type="EMBL" id="JH002323">
    <property type="protein sequence ID" value="EGW00855.1"/>
    <property type="molecule type" value="Genomic_DNA"/>
</dbReference>
<feature type="region of interest" description="Disordered" evidence="1">
    <location>
        <begin position="86"/>
        <end position="127"/>
    </location>
</feature>
<feature type="compositionally biased region" description="Basic and acidic residues" evidence="1">
    <location>
        <begin position="86"/>
        <end position="99"/>
    </location>
</feature>
<accession>G3IF47</accession>
<feature type="region of interest" description="Disordered" evidence="1">
    <location>
        <begin position="1"/>
        <end position="51"/>
    </location>
</feature>
<dbReference type="AlphaFoldDB" id="G3IF47"/>
<reference evidence="3" key="1">
    <citation type="journal article" date="2011" name="Nat. Biotechnol.">
        <title>The genomic sequence of the Chinese hamster ovary (CHO)-K1 cell line.</title>
        <authorList>
            <person name="Xu X."/>
            <person name="Nagarajan H."/>
            <person name="Lewis N.E."/>
            <person name="Pan S."/>
            <person name="Cai Z."/>
            <person name="Liu X."/>
            <person name="Chen W."/>
            <person name="Xie M."/>
            <person name="Wang W."/>
            <person name="Hammond S."/>
            <person name="Andersen M.R."/>
            <person name="Neff N."/>
            <person name="Passarelli B."/>
            <person name="Koh W."/>
            <person name="Fan H.C."/>
            <person name="Wang J."/>
            <person name="Gui Y."/>
            <person name="Lee K.H."/>
            <person name="Betenbaugh M.J."/>
            <person name="Quake S.R."/>
            <person name="Famili I."/>
            <person name="Palsson B.O."/>
            <person name="Wang J."/>
        </authorList>
    </citation>
    <scope>NUCLEOTIDE SEQUENCE [LARGE SCALE GENOMIC DNA]</scope>
    <source>
        <strain evidence="3">CHO K1 cell line</strain>
    </source>
</reference>
<sequence length="127" mass="14057">MRGSPGFHHHPRSQARTLTHVRTGLPARTPEPAGESSSPCPFSLRPPAPSTRLAYLPGPSVPPCPAPYPHLSQDCYWSRDAVPRFRDPKRTRQQGDDSPKGFFIDSRIPAAARTPFVPEQMESPSFD</sequence>
<dbReference type="InParanoid" id="G3IF47"/>
<protein>
    <submittedName>
        <fullName evidence="2">Uncharacterized protein</fullName>
    </submittedName>
</protein>
<gene>
    <name evidence="2" type="ORF">I79_022360</name>
</gene>
<proteinExistence type="predicted"/>
<dbReference type="Proteomes" id="UP000001075">
    <property type="component" value="Unassembled WGS sequence"/>
</dbReference>
<evidence type="ECO:0000313" key="3">
    <source>
        <dbReference type="Proteomes" id="UP000001075"/>
    </source>
</evidence>
<evidence type="ECO:0000313" key="2">
    <source>
        <dbReference type="EMBL" id="EGW00855.1"/>
    </source>
</evidence>
<organism evidence="2 3">
    <name type="scientific">Cricetulus griseus</name>
    <name type="common">Chinese hamster</name>
    <name type="synonym">Cricetulus barabensis griseus</name>
    <dbReference type="NCBI Taxonomy" id="10029"/>
    <lineage>
        <taxon>Eukaryota</taxon>
        <taxon>Metazoa</taxon>
        <taxon>Chordata</taxon>
        <taxon>Craniata</taxon>
        <taxon>Vertebrata</taxon>
        <taxon>Euteleostomi</taxon>
        <taxon>Mammalia</taxon>
        <taxon>Eutheria</taxon>
        <taxon>Euarchontoglires</taxon>
        <taxon>Glires</taxon>
        <taxon>Rodentia</taxon>
        <taxon>Myomorpha</taxon>
        <taxon>Muroidea</taxon>
        <taxon>Cricetidae</taxon>
        <taxon>Cricetinae</taxon>
        <taxon>Cricetulus</taxon>
    </lineage>
</organism>
<name>G3IF47_CRIGR</name>